<dbReference type="Gene3D" id="2.60.40.10">
    <property type="entry name" value="Immunoglobulins"/>
    <property type="match status" value="1"/>
</dbReference>
<dbReference type="RefSeq" id="WP_118656795.1">
    <property type="nucleotide sequence ID" value="NZ_JACOOK010000004.1"/>
</dbReference>
<dbReference type="GO" id="GO:0016787">
    <property type="term" value="F:hydrolase activity"/>
    <property type="evidence" value="ECO:0007669"/>
    <property type="project" value="UniProtKB-KW"/>
</dbReference>
<dbReference type="Gene3D" id="2.60.120.260">
    <property type="entry name" value="Galactose-binding domain-like"/>
    <property type="match status" value="2"/>
</dbReference>
<dbReference type="PANTHER" id="PTHR33307:SF6">
    <property type="entry name" value="ALPHA-RHAMNOSIDASE (EUROFUNG)-RELATED"/>
    <property type="match status" value="1"/>
</dbReference>
<proteinExistence type="predicted"/>
<dbReference type="InterPro" id="IPR016007">
    <property type="entry name" value="Alpha_rhamnosid"/>
</dbReference>
<dbReference type="Pfam" id="PF05592">
    <property type="entry name" value="Bac_rhamnosid"/>
    <property type="match status" value="1"/>
</dbReference>
<dbReference type="Pfam" id="PF08531">
    <property type="entry name" value="Bac_rhamnosid_N"/>
    <property type="match status" value="1"/>
</dbReference>
<evidence type="ECO:0000313" key="9">
    <source>
        <dbReference type="Proteomes" id="UP000636891"/>
    </source>
</evidence>
<evidence type="ECO:0000256" key="2">
    <source>
        <dbReference type="ARBA" id="ARBA00012652"/>
    </source>
</evidence>
<dbReference type="PANTHER" id="PTHR33307">
    <property type="entry name" value="ALPHA-RHAMNOSIDASE (EUROFUNG)"/>
    <property type="match status" value="1"/>
</dbReference>
<evidence type="ECO:0000259" key="4">
    <source>
        <dbReference type="Pfam" id="PF05592"/>
    </source>
</evidence>
<evidence type="ECO:0000259" key="5">
    <source>
        <dbReference type="Pfam" id="PF08531"/>
    </source>
</evidence>
<evidence type="ECO:0000313" key="8">
    <source>
        <dbReference type="EMBL" id="MBC5617167.1"/>
    </source>
</evidence>
<organism evidence="8 9">
    <name type="scientific">Alistipes hominis</name>
    <dbReference type="NCBI Taxonomy" id="2763015"/>
    <lineage>
        <taxon>Bacteria</taxon>
        <taxon>Pseudomonadati</taxon>
        <taxon>Bacteroidota</taxon>
        <taxon>Bacteroidia</taxon>
        <taxon>Bacteroidales</taxon>
        <taxon>Rikenellaceae</taxon>
        <taxon>Alistipes</taxon>
    </lineage>
</organism>
<evidence type="ECO:0000259" key="7">
    <source>
        <dbReference type="Pfam" id="PF17390"/>
    </source>
</evidence>
<reference evidence="8 9" key="1">
    <citation type="submission" date="2020-08" db="EMBL/GenBank/DDBJ databases">
        <title>Genome public.</title>
        <authorList>
            <person name="Liu C."/>
            <person name="Sun Q."/>
        </authorList>
    </citation>
    <scope>NUCLEOTIDE SEQUENCE [LARGE SCALE GENOMIC DNA]</scope>
    <source>
        <strain evidence="8 9">New-7</strain>
    </source>
</reference>
<feature type="domain" description="Alpha-L-rhamnosidase six-hairpin glycosidase" evidence="6">
    <location>
        <begin position="465"/>
        <end position="812"/>
    </location>
</feature>
<dbReference type="PIRSF" id="PIRSF010631">
    <property type="entry name" value="A-rhamnsds"/>
    <property type="match status" value="1"/>
</dbReference>
<sequence>MKKNQLLSLVCAALFFMGCGEKPAGVVDLTVELQENPIGLDEQHPRFGWRIESDQDDVMQTSYRIMVAPTKTDLDKAENLVWDSGVVSSDQSTFVPYAGSQLESRKDYYWKVLITTNKGDSLWSDAAQWSMALLDDGDWQAQWIGIDSSLNATDRLTGDSRLAARYLRKEFPVEGNVASARLYISGLGFYECYLNGRKINEDIFAPTATDYTKSVNYNVFDVMEFLKDKQNTIGVILGNGRYFSMRLGDPAAGLLGSLRQFGYPKLLAQLEITYKDGSKTVVVSDDSWKLTTNGPIIANNEFDGEEYNANYEMKGWNENGFDDSAWMQARKVGAPGGELVAQRNPNIMTMDTVDPVSINQLNDSTYIVDMGQNLVGWLAVTLKGQKDKPIKMRFSETLKDDGSLYMDNLRGAHVTDIYTPASDGLFSWEPRFTYHGFRFVEITGLNYKPELKNFKGKVNYDRMETVGSFESSDSTINQIYHNAFWGIRGNYRSMPTDCPQRDERMGWLGDRAMGCIGESFMFRHALLYEKWLKDIEQIQSENGCVPDVAPAFWTFDQHSGNVTWPAAYICVADMLYNQYGDSRPIKEHYASMKKWMDFIRDTQMKDNVVINDVYGDWCMPPESQELIHSADPARKTDGRLLATSFYYRLLNIMSKFAAISGNEADIPAYQELAANIKSAYNQMFLNAETGQYANNTVTANILSLMQDLTPDSLQGKVFENIVEKTQGEFDSHVSTGLIGIQFLMRGLTEHGKGDLAYTIATNRTYPSWGYMIDKGATTIWELWNGDTADPAMNSGNHVMLLGDLMTWYYENLAGIKSDPQQVGFKKIVMAPYFPDGLDWVNASYESLYGPIESNWKKGENGLSWKVVIPANTTASIRIPAASADKVTESGKPLLQNPAVKSVNAADGFVVVEAGSGTFDFLAGK</sequence>
<dbReference type="InterPro" id="IPR008902">
    <property type="entry name" value="Rhamnosid_concanavalin"/>
</dbReference>
<dbReference type="Pfam" id="PF25788">
    <property type="entry name" value="Ig_Rha78A_N"/>
    <property type="match status" value="1"/>
</dbReference>
<evidence type="ECO:0000256" key="1">
    <source>
        <dbReference type="ARBA" id="ARBA00001445"/>
    </source>
</evidence>
<dbReference type="InterPro" id="IPR035396">
    <property type="entry name" value="Bac_rhamnosid6H"/>
</dbReference>
<feature type="domain" description="Bacterial alpha-L-rhamnosidase N-terminal" evidence="5">
    <location>
        <begin position="176"/>
        <end position="349"/>
    </location>
</feature>
<comment type="catalytic activity">
    <reaction evidence="1">
        <text>Hydrolysis of terminal non-reducing alpha-L-rhamnose residues in alpha-L-rhamnosides.</text>
        <dbReference type="EC" id="3.2.1.40"/>
    </reaction>
</comment>
<dbReference type="EC" id="3.2.1.40" evidence="2"/>
<dbReference type="SUPFAM" id="SSF48208">
    <property type="entry name" value="Six-hairpin glycosidases"/>
    <property type="match status" value="1"/>
</dbReference>
<dbReference type="Pfam" id="PF17390">
    <property type="entry name" value="Bac_rhamnosid_C"/>
    <property type="match status" value="1"/>
</dbReference>
<dbReference type="InterPro" id="IPR013783">
    <property type="entry name" value="Ig-like_fold"/>
</dbReference>
<dbReference type="InterPro" id="IPR012341">
    <property type="entry name" value="6hp_glycosidase-like_sf"/>
</dbReference>
<evidence type="ECO:0000259" key="6">
    <source>
        <dbReference type="Pfam" id="PF17389"/>
    </source>
</evidence>
<dbReference type="Gene3D" id="1.50.10.10">
    <property type="match status" value="1"/>
</dbReference>
<dbReference type="Pfam" id="PF17389">
    <property type="entry name" value="Bac_rhamnosid6H"/>
    <property type="match status" value="1"/>
</dbReference>
<keyword evidence="9" id="KW-1185">Reference proteome</keyword>
<dbReference type="InterPro" id="IPR013737">
    <property type="entry name" value="Bac_rhamnosid_N"/>
</dbReference>
<feature type="domain" description="Alpha-L-rhamnosidase concanavalin-like" evidence="4">
    <location>
        <begin position="360"/>
        <end position="457"/>
    </location>
</feature>
<dbReference type="InterPro" id="IPR008928">
    <property type="entry name" value="6-hairpin_glycosidase_sf"/>
</dbReference>
<dbReference type="Proteomes" id="UP000636891">
    <property type="component" value="Unassembled WGS sequence"/>
</dbReference>
<gene>
    <name evidence="8" type="ORF">H8S08_09085</name>
</gene>
<protein>
    <recommendedName>
        <fullName evidence="2">alpha-L-rhamnosidase</fullName>
        <ecNumber evidence="2">3.2.1.40</ecNumber>
    </recommendedName>
</protein>
<dbReference type="EMBL" id="JACOOK010000004">
    <property type="protein sequence ID" value="MBC5617167.1"/>
    <property type="molecule type" value="Genomic_DNA"/>
</dbReference>
<evidence type="ECO:0000256" key="3">
    <source>
        <dbReference type="ARBA" id="ARBA00022801"/>
    </source>
</evidence>
<feature type="domain" description="Alpha-L-rhamnosidase C-terminal" evidence="7">
    <location>
        <begin position="814"/>
        <end position="890"/>
    </location>
</feature>
<dbReference type="Gene3D" id="2.60.420.10">
    <property type="entry name" value="Maltose phosphorylase, domain 3"/>
    <property type="match status" value="1"/>
</dbReference>
<name>A0ABR7CND4_9BACT</name>
<accession>A0ABR7CND4</accession>
<comment type="caution">
    <text evidence="8">The sequence shown here is derived from an EMBL/GenBank/DDBJ whole genome shotgun (WGS) entry which is preliminary data.</text>
</comment>
<dbReference type="PROSITE" id="PS51257">
    <property type="entry name" value="PROKAR_LIPOPROTEIN"/>
    <property type="match status" value="1"/>
</dbReference>
<keyword evidence="3 8" id="KW-0378">Hydrolase</keyword>
<dbReference type="InterPro" id="IPR035398">
    <property type="entry name" value="Bac_rhamnosid_C"/>
</dbReference>